<proteinExistence type="predicted"/>
<dbReference type="Gene3D" id="3.20.20.150">
    <property type="entry name" value="Divalent-metal-dependent TIM barrel enzymes"/>
    <property type="match status" value="1"/>
</dbReference>
<dbReference type="SUPFAM" id="SSF51658">
    <property type="entry name" value="Xylose isomerase-like"/>
    <property type="match status" value="1"/>
</dbReference>
<dbReference type="InterPro" id="IPR036237">
    <property type="entry name" value="Xyl_isomerase-like_sf"/>
</dbReference>
<dbReference type="Pfam" id="PF05114">
    <property type="entry name" value="MbnB_TglH_ChrH"/>
    <property type="match status" value="1"/>
</dbReference>
<comment type="caution">
    <text evidence="1">The sequence shown here is derived from an EMBL/GenBank/DDBJ whole genome shotgun (WGS) entry which is preliminary data.</text>
</comment>
<evidence type="ECO:0000313" key="2">
    <source>
        <dbReference type="Proteomes" id="UP000468650"/>
    </source>
</evidence>
<dbReference type="RefSeq" id="WP_151668124.1">
    <property type="nucleotide sequence ID" value="NZ_WBVO01000011.1"/>
</dbReference>
<protein>
    <submittedName>
        <fullName evidence="1">DUF692 domain-containing protein</fullName>
    </submittedName>
</protein>
<dbReference type="NCBIfam" id="NF003818">
    <property type="entry name" value="PRK05409.1"/>
    <property type="match status" value="1"/>
</dbReference>
<gene>
    <name evidence="1" type="ORF">F8C67_12120</name>
</gene>
<dbReference type="InterPro" id="IPR007801">
    <property type="entry name" value="MbnB/TglH/ChrH"/>
</dbReference>
<sequence>MNITEGAIGVGYRRAMTDALLDGTEIRPDFVELAPENWIDVGGTWKKRLNQVADKYPILCHGLSLSIGSPDELDYDFIAKLKAFLDEYDVPLYSEHLSYSKCDNAHLYDLLPIPFRQDAVDHIVNRIRIVQDMLARPLVLENVSYYTPVAAEMSEVDFVSAIVKESGCKLLLDVNNVYVNAFNHNYDPKAYIDGLPLDSVAYMHMAGHHKVQPDLIIDTHGAPIIDPVYELFEYATERTKPVPVLLERDFNLPEMAELNGELNRLRDIAASQWVNSSSSSHAS</sequence>
<dbReference type="PANTHER" id="PTHR42194">
    <property type="entry name" value="UPF0276 PROTEIN HI_1600"/>
    <property type="match status" value="1"/>
</dbReference>
<dbReference type="AlphaFoldDB" id="A0A6N6RES5"/>
<accession>A0A6N6RES5</accession>
<reference evidence="1 2" key="1">
    <citation type="submission" date="2019-09" db="EMBL/GenBank/DDBJ databases">
        <title>Genomes of family Cryomorphaceae.</title>
        <authorList>
            <person name="Bowman J.P."/>
        </authorList>
    </citation>
    <scope>NUCLEOTIDE SEQUENCE [LARGE SCALE GENOMIC DNA]</scope>
    <source>
        <strain evidence="1 2">LMG 25704</strain>
    </source>
</reference>
<name>A0A6N6RES5_9FLAO</name>
<dbReference type="PANTHER" id="PTHR42194:SF1">
    <property type="entry name" value="UPF0276 PROTEIN HI_1600"/>
    <property type="match status" value="1"/>
</dbReference>
<organism evidence="1 2">
    <name type="scientific">Phaeocystidibacter luteus</name>
    <dbReference type="NCBI Taxonomy" id="911197"/>
    <lineage>
        <taxon>Bacteria</taxon>
        <taxon>Pseudomonadati</taxon>
        <taxon>Bacteroidota</taxon>
        <taxon>Flavobacteriia</taxon>
        <taxon>Flavobacteriales</taxon>
        <taxon>Phaeocystidibacteraceae</taxon>
        <taxon>Phaeocystidibacter</taxon>
    </lineage>
</organism>
<keyword evidence="2" id="KW-1185">Reference proteome</keyword>
<dbReference type="EMBL" id="WBVO01000011">
    <property type="protein sequence ID" value="KAB2807318.1"/>
    <property type="molecule type" value="Genomic_DNA"/>
</dbReference>
<evidence type="ECO:0000313" key="1">
    <source>
        <dbReference type="EMBL" id="KAB2807318.1"/>
    </source>
</evidence>
<dbReference type="OrthoDB" id="9763101at2"/>
<dbReference type="Proteomes" id="UP000468650">
    <property type="component" value="Unassembled WGS sequence"/>
</dbReference>